<dbReference type="EMBL" id="PZQS01000014">
    <property type="protein sequence ID" value="PVD18474.1"/>
    <property type="molecule type" value="Genomic_DNA"/>
</dbReference>
<name>A0A2T7NBC5_POMCA</name>
<evidence type="ECO:0000313" key="1">
    <source>
        <dbReference type="EMBL" id="PVD18474.1"/>
    </source>
</evidence>
<dbReference type="AlphaFoldDB" id="A0A2T7NBC5"/>
<accession>A0A2T7NBC5</accession>
<evidence type="ECO:0000313" key="2">
    <source>
        <dbReference type="Proteomes" id="UP000245119"/>
    </source>
</evidence>
<keyword evidence="2" id="KW-1185">Reference proteome</keyword>
<dbReference type="Proteomes" id="UP000245119">
    <property type="component" value="Linkage Group LG14"/>
</dbReference>
<reference evidence="1 2" key="1">
    <citation type="submission" date="2018-04" db="EMBL/GenBank/DDBJ databases">
        <title>The genome of golden apple snail Pomacea canaliculata provides insight into stress tolerance and invasive adaptation.</title>
        <authorList>
            <person name="Liu C."/>
            <person name="Liu B."/>
            <person name="Ren Y."/>
            <person name="Zhang Y."/>
            <person name="Wang H."/>
            <person name="Li S."/>
            <person name="Jiang F."/>
            <person name="Yin L."/>
            <person name="Zhang G."/>
            <person name="Qian W."/>
            <person name="Fan W."/>
        </authorList>
    </citation>
    <scope>NUCLEOTIDE SEQUENCE [LARGE SCALE GENOMIC DNA]</scope>
    <source>
        <strain evidence="1">SZHN2017</strain>
        <tissue evidence="1">Muscle</tissue>
    </source>
</reference>
<organism evidence="1 2">
    <name type="scientific">Pomacea canaliculata</name>
    <name type="common">Golden apple snail</name>
    <dbReference type="NCBI Taxonomy" id="400727"/>
    <lineage>
        <taxon>Eukaryota</taxon>
        <taxon>Metazoa</taxon>
        <taxon>Spiralia</taxon>
        <taxon>Lophotrochozoa</taxon>
        <taxon>Mollusca</taxon>
        <taxon>Gastropoda</taxon>
        <taxon>Caenogastropoda</taxon>
        <taxon>Architaenioglossa</taxon>
        <taxon>Ampullarioidea</taxon>
        <taxon>Ampullariidae</taxon>
        <taxon>Pomacea</taxon>
    </lineage>
</organism>
<gene>
    <name evidence="1" type="ORF">C0Q70_21023</name>
</gene>
<sequence>MWEAAKSHLLAAAAARDSYGHLPELIDFWKNAVASGIDTGSRNQWPRTWRYTTKSVDRGIESGCQGAELSFSRCCRELGVVSPDDRYVKVEVGTREGGVTAAGRRETMTLAPYVPVTYVGVLRRNGRSCHVIIPQASRD</sequence>
<proteinExistence type="predicted"/>
<protein>
    <submittedName>
        <fullName evidence="1">Uncharacterized protein</fullName>
    </submittedName>
</protein>
<comment type="caution">
    <text evidence="1">The sequence shown here is derived from an EMBL/GenBank/DDBJ whole genome shotgun (WGS) entry which is preliminary data.</text>
</comment>